<dbReference type="InterPro" id="IPR010982">
    <property type="entry name" value="Lambda_DNA-bd_dom_sf"/>
</dbReference>
<evidence type="ECO:0000313" key="3">
    <source>
        <dbReference type="EMBL" id="VYT15846.1"/>
    </source>
</evidence>
<dbReference type="InterPro" id="IPR014710">
    <property type="entry name" value="RmlC-like_jellyroll"/>
</dbReference>
<dbReference type="InterPro" id="IPR011051">
    <property type="entry name" value="RmlC_Cupin_sf"/>
</dbReference>
<accession>A0A6N2UKR4</accession>
<keyword evidence="1" id="KW-0238">DNA-binding</keyword>
<dbReference type="SUPFAM" id="SSF51182">
    <property type="entry name" value="RmlC-like cupins"/>
    <property type="match status" value="1"/>
</dbReference>
<name>A0A6N2UKR4_9FIRM</name>
<dbReference type="GO" id="GO:0003677">
    <property type="term" value="F:DNA binding"/>
    <property type="evidence" value="ECO:0007669"/>
    <property type="project" value="UniProtKB-KW"/>
</dbReference>
<evidence type="ECO:0000256" key="1">
    <source>
        <dbReference type="ARBA" id="ARBA00023125"/>
    </source>
</evidence>
<feature type="domain" description="HTH cro/C1-type" evidence="2">
    <location>
        <begin position="15"/>
        <end position="69"/>
    </location>
</feature>
<dbReference type="SMART" id="SM00530">
    <property type="entry name" value="HTH_XRE"/>
    <property type="match status" value="1"/>
</dbReference>
<dbReference type="GO" id="GO:0003700">
    <property type="term" value="F:DNA-binding transcription factor activity"/>
    <property type="evidence" value="ECO:0007669"/>
    <property type="project" value="TreeGrafter"/>
</dbReference>
<dbReference type="GO" id="GO:0005829">
    <property type="term" value="C:cytosol"/>
    <property type="evidence" value="ECO:0007669"/>
    <property type="project" value="TreeGrafter"/>
</dbReference>
<protein>
    <submittedName>
        <fullName evidence="3">HTH-type transcriptional regulator SinR</fullName>
    </submittedName>
</protein>
<proteinExistence type="predicted"/>
<reference evidence="3" key="1">
    <citation type="submission" date="2019-11" db="EMBL/GenBank/DDBJ databases">
        <authorList>
            <person name="Feng L."/>
        </authorList>
    </citation>
    <scope>NUCLEOTIDE SEQUENCE</scope>
    <source>
        <strain evidence="3">AundefinedLFYP135</strain>
    </source>
</reference>
<dbReference type="Pfam" id="PF07883">
    <property type="entry name" value="Cupin_2"/>
    <property type="match status" value="1"/>
</dbReference>
<gene>
    <name evidence="3" type="primary">sinR</name>
    <name evidence="3" type="ORF">AULFYP135_01879</name>
</gene>
<dbReference type="Gene3D" id="2.60.120.10">
    <property type="entry name" value="Jelly Rolls"/>
    <property type="match status" value="1"/>
</dbReference>
<dbReference type="InterPro" id="IPR001387">
    <property type="entry name" value="Cro/C1-type_HTH"/>
</dbReference>
<dbReference type="InterPro" id="IPR013096">
    <property type="entry name" value="Cupin_2"/>
</dbReference>
<dbReference type="CDD" id="cd02209">
    <property type="entry name" value="cupin_XRE_C"/>
    <property type="match status" value="1"/>
</dbReference>
<dbReference type="Gene3D" id="1.10.260.40">
    <property type="entry name" value="lambda repressor-like DNA-binding domains"/>
    <property type="match status" value="1"/>
</dbReference>
<dbReference type="Pfam" id="PF01381">
    <property type="entry name" value="HTH_3"/>
    <property type="match status" value="1"/>
</dbReference>
<dbReference type="AlphaFoldDB" id="A0A6N2UKR4"/>
<evidence type="ECO:0000259" key="2">
    <source>
        <dbReference type="PROSITE" id="PS50943"/>
    </source>
</evidence>
<dbReference type="InterPro" id="IPR050807">
    <property type="entry name" value="TransReg_Diox_bact_type"/>
</dbReference>
<dbReference type="PROSITE" id="PS50943">
    <property type="entry name" value="HTH_CROC1"/>
    <property type="match status" value="1"/>
</dbReference>
<dbReference type="CDD" id="cd00093">
    <property type="entry name" value="HTH_XRE"/>
    <property type="match status" value="1"/>
</dbReference>
<organism evidence="3">
    <name type="scientific">uncultured Anaerotruncus sp</name>
    <dbReference type="NCBI Taxonomy" id="905011"/>
    <lineage>
        <taxon>Bacteria</taxon>
        <taxon>Bacillati</taxon>
        <taxon>Bacillota</taxon>
        <taxon>Clostridia</taxon>
        <taxon>Eubacteriales</taxon>
        <taxon>Oscillospiraceae</taxon>
        <taxon>Anaerotruncus</taxon>
        <taxon>environmental samples</taxon>
    </lineage>
</organism>
<sequence length="189" mass="21256">MEKRELDAVNIGEKIQAYRQQKGLNIKELSRLVGISPSMLSQMERNLANPSINTLKALSAALETPLYYFFMGESHKEEVVVRPQDRKTVVTPQITEGSYRLLTPDASGELSFYEMYLSPFHGSTDRSMVSESEKVCLVQAGEVTLFMDDQEYHLLPGDSARIPPRSRHGWLNRGKEEARVVIATAAPLL</sequence>
<dbReference type="SUPFAM" id="SSF47413">
    <property type="entry name" value="lambda repressor-like DNA-binding domains"/>
    <property type="match status" value="1"/>
</dbReference>
<dbReference type="PANTHER" id="PTHR46797:SF19">
    <property type="entry name" value="BLL2473 PROTEIN"/>
    <property type="match status" value="1"/>
</dbReference>
<dbReference type="PANTHER" id="PTHR46797">
    <property type="entry name" value="HTH-TYPE TRANSCRIPTIONAL REGULATOR"/>
    <property type="match status" value="1"/>
</dbReference>
<dbReference type="EMBL" id="CACRSL010000003">
    <property type="protein sequence ID" value="VYT15846.1"/>
    <property type="molecule type" value="Genomic_DNA"/>
</dbReference>